<dbReference type="SMART" id="SM00260">
    <property type="entry name" value="CheW"/>
    <property type="match status" value="1"/>
</dbReference>
<dbReference type="AlphaFoldDB" id="A0A3B0X9Y8"/>
<dbReference type="PANTHER" id="PTHR22617">
    <property type="entry name" value="CHEMOTAXIS SENSOR HISTIDINE KINASE-RELATED"/>
    <property type="match status" value="1"/>
</dbReference>
<sequence length="179" mass="20411">MNNQSENWLNPEDALSRFATPQLDAFDNDTSLHTEETQLYGFSIGHIGFLIAQNTFSEIVKNVSIYPVPNTKNWMRGLINLRGNLVPVYDLSLLLGYSKEKTRDTNLLILGKDSISVGILINRLPKHCNIAEWDIISDIPEHLSSLEAYVIKAYSSDEKIWLELNHSEYFKSIKEQIAL</sequence>
<dbReference type="InterPro" id="IPR036061">
    <property type="entry name" value="CheW-like_dom_sf"/>
</dbReference>
<dbReference type="InterPro" id="IPR002545">
    <property type="entry name" value="CheW-lke_dom"/>
</dbReference>
<gene>
    <name evidence="2" type="ORF">MNBD_GAMMA11-2386</name>
</gene>
<dbReference type="GO" id="GO:0005829">
    <property type="term" value="C:cytosol"/>
    <property type="evidence" value="ECO:0007669"/>
    <property type="project" value="TreeGrafter"/>
</dbReference>
<dbReference type="PROSITE" id="PS50851">
    <property type="entry name" value="CHEW"/>
    <property type="match status" value="1"/>
</dbReference>
<evidence type="ECO:0000313" key="2">
    <source>
        <dbReference type="EMBL" id="VAW60292.1"/>
    </source>
</evidence>
<reference evidence="2" key="1">
    <citation type="submission" date="2018-06" db="EMBL/GenBank/DDBJ databases">
        <authorList>
            <person name="Zhirakovskaya E."/>
        </authorList>
    </citation>
    <scope>NUCLEOTIDE SEQUENCE</scope>
</reference>
<dbReference type="PANTHER" id="PTHR22617:SF23">
    <property type="entry name" value="CHEMOTAXIS PROTEIN CHEW"/>
    <property type="match status" value="1"/>
</dbReference>
<organism evidence="2">
    <name type="scientific">hydrothermal vent metagenome</name>
    <dbReference type="NCBI Taxonomy" id="652676"/>
    <lineage>
        <taxon>unclassified sequences</taxon>
        <taxon>metagenomes</taxon>
        <taxon>ecological metagenomes</taxon>
    </lineage>
</organism>
<dbReference type="Gene3D" id="2.30.30.40">
    <property type="entry name" value="SH3 Domains"/>
    <property type="match status" value="1"/>
</dbReference>
<dbReference type="SUPFAM" id="SSF50341">
    <property type="entry name" value="CheW-like"/>
    <property type="match status" value="1"/>
</dbReference>
<protein>
    <recommendedName>
        <fullName evidence="1">CheW-like domain-containing protein</fullName>
    </recommendedName>
</protein>
<dbReference type="Pfam" id="PF01584">
    <property type="entry name" value="CheW"/>
    <property type="match status" value="1"/>
</dbReference>
<dbReference type="EMBL" id="UOFG01000117">
    <property type="protein sequence ID" value="VAW60292.1"/>
    <property type="molecule type" value="Genomic_DNA"/>
</dbReference>
<evidence type="ECO:0000259" key="1">
    <source>
        <dbReference type="PROSITE" id="PS50851"/>
    </source>
</evidence>
<accession>A0A3B0X9Y8</accession>
<dbReference type="GO" id="GO:0006935">
    <property type="term" value="P:chemotaxis"/>
    <property type="evidence" value="ECO:0007669"/>
    <property type="project" value="InterPro"/>
</dbReference>
<dbReference type="InterPro" id="IPR039315">
    <property type="entry name" value="CheW"/>
</dbReference>
<name>A0A3B0X9Y8_9ZZZZ</name>
<feature type="domain" description="CheW-like" evidence="1">
    <location>
        <begin position="36"/>
        <end position="175"/>
    </location>
</feature>
<proteinExistence type="predicted"/>
<dbReference type="GO" id="GO:0007165">
    <property type="term" value="P:signal transduction"/>
    <property type="evidence" value="ECO:0007669"/>
    <property type="project" value="InterPro"/>
</dbReference>
<dbReference type="Gene3D" id="2.40.50.180">
    <property type="entry name" value="CheA-289, Domain 4"/>
    <property type="match status" value="1"/>
</dbReference>